<feature type="region of interest" description="Disordered" evidence="1">
    <location>
        <begin position="361"/>
        <end position="411"/>
    </location>
</feature>
<reference evidence="2" key="1">
    <citation type="submission" date="2023-03" db="EMBL/GenBank/DDBJ databases">
        <title>Massive genome expansion in bonnet fungi (Mycena s.s.) driven by repeated elements and novel gene families across ecological guilds.</title>
        <authorList>
            <consortium name="Lawrence Berkeley National Laboratory"/>
            <person name="Harder C.B."/>
            <person name="Miyauchi S."/>
            <person name="Viragh M."/>
            <person name="Kuo A."/>
            <person name="Thoen E."/>
            <person name="Andreopoulos B."/>
            <person name="Lu D."/>
            <person name="Skrede I."/>
            <person name="Drula E."/>
            <person name="Henrissat B."/>
            <person name="Morin E."/>
            <person name="Kohler A."/>
            <person name="Barry K."/>
            <person name="LaButti K."/>
            <person name="Morin E."/>
            <person name="Salamov A."/>
            <person name="Lipzen A."/>
            <person name="Mereny Z."/>
            <person name="Hegedus B."/>
            <person name="Baldrian P."/>
            <person name="Stursova M."/>
            <person name="Weitz H."/>
            <person name="Taylor A."/>
            <person name="Grigoriev I.V."/>
            <person name="Nagy L.G."/>
            <person name="Martin F."/>
            <person name="Kauserud H."/>
        </authorList>
    </citation>
    <scope>NUCLEOTIDE SEQUENCE</scope>
    <source>
        <strain evidence="2">CBHHK067</strain>
    </source>
</reference>
<feature type="compositionally biased region" description="Pro residues" evidence="1">
    <location>
        <begin position="367"/>
        <end position="376"/>
    </location>
</feature>
<organism evidence="2 3">
    <name type="scientific">Mycena rosella</name>
    <name type="common">Pink bonnet</name>
    <name type="synonym">Agaricus rosellus</name>
    <dbReference type="NCBI Taxonomy" id="1033263"/>
    <lineage>
        <taxon>Eukaryota</taxon>
        <taxon>Fungi</taxon>
        <taxon>Dikarya</taxon>
        <taxon>Basidiomycota</taxon>
        <taxon>Agaricomycotina</taxon>
        <taxon>Agaricomycetes</taxon>
        <taxon>Agaricomycetidae</taxon>
        <taxon>Agaricales</taxon>
        <taxon>Marasmiineae</taxon>
        <taxon>Mycenaceae</taxon>
        <taxon>Mycena</taxon>
    </lineage>
</organism>
<comment type="caution">
    <text evidence="2">The sequence shown here is derived from an EMBL/GenBank/DDBJ whole genome shotgun (WGS) entry which is preliminary data.</text>
</comment>
<dbReference type="EMBL" id="JARKIE010000209">
    <property type="protein sequence ID" value="KAJ7666458.1"/>
    <property type="molecule type" value="Genomic_DNA"/>
</dbReference>
<protein>
    <submittedName>
        <fullName evidence="2">Uncharacterized protein</fullName>
    </submittedName>
</protein>
<accession>A0AAD7G4E8</accession>
<evidence type="ECO:0000256" key="1">
    <source>
        <dbReference type="SAM" id="MobiDB-lite"/>
    </source>
</evidence>
<gene>
    <name evidence="2" type="ORF">B0H17DRAFT_265530</name>
</gene>
<feature type="region of interest" description="Disordered" evidence="1">
    <location>
        <begin position="481"/>
        <end position="501"/>
    </location>
</feature>
<evidence type="ECO:0000313" key="2">
    <source>
        <dbReference type="EMBL" id="KAJ7666458.1"/>
    </source>
</evidence>
<keyword evidence="3" id="KW-1185">Reference proteome</keyword>
<proteinExistence type="predicted"/>
<dbReference type="Proteomes" id="UP001221757">
    <property type="component" value="Unassembled WGS sequence"/>
</dbReference>
<sequence length="562" mass="60537">MSSLADYEQIASGRAKLQVWSDIPASGRSSGDWGEADFTAPAHSNSPSENAFSLLLDKQRDEIGTSLTLDFWVPLFAERFSFTYRMVYPTGEIKWLGHYGHNGTLVLDRTDSDPVLLSGGWLMAEDGSSRRDWVNGRAVYDLEVAQLSRPADYTAYDVPENSFMYPKDATLVVLLPRLSHPVISPPTLIFGSTPSGSISFTSGGAVTMSGTGSLLFVACESVEEVESAVSRVVNHSSSPRVRAVSYTHGVAVLASGPDKNPVEVAVIPMASSKLLIHSSLTLRSLACLSSGGSHFCVYSSMHSNARFFSRELAEASDESISISVGQSGGQFIVTPVETVTHREEQWQVAIASAYTAASFPAPSEALPTPPPSPRLRPLPHRLSETVSQSPDPSFLSLPAPISSDDNRSASDSSTHLVLHSASQRRAGVLAVVRHVFFVLFAWFARLFRRNPAVPPKRITDERTPLLQPEAVYPQPRVEVSTPTQEDFEHGPQPPVTSSSSGVFAEVGGGKSTMLFQAAQPTSLFDVPIQLNGQDVDLDVQRNSDGVFIVSFSSAAGGRLKIG</sequence>
<evidence type="ECO:0000313" key="3">
    <source>
        <dbReference type="Proteomes" id="UP001221757"/>
    </source>
</evidence>
<dbReference type="AlphaFoldDB" id="A0AAD7G4E8"/>
<name>A0AAD7G4E8_MYCRO</name>